<dbReference type="Gene3D" id="1.20.1250.20">
    <property type="entry name" value="MFS general substrate transporter like domains"/>
    <property type="match status" value="1"/>
</dbReference>
<feature type="transmembrane region" description="Helical" evidence="7">
    <location>
        <begin position="79"/>
        <end position="98"/>
    </location>
</feature>
<dbReference type="CDD" id="cd17321">
    <property type="entry name" value="MFS_MMR_MDR_like"/>
    <property type="match status" value="1"/>
</dbReference>
<feature type="transmembrane region" description="Helical" evidence="7">
    <location>
        <begin position="271"/>
        <end position="292"/>
    </location>
</feature>
<keyword evidence="2" id="KW-0813">Transport</keyword>
<evidence type="ECO:0000256" key="5">
    <source>
        <dbReference type="ARBA" id="ARBA00022989"/>
    </source>
</evidence>
<keyword evidence="3" id="KW-1003">Cell membrane</keyword>
<feature type="transmembrane region" description="Helical" evidence="7">
    <location>
        <begin position="408"/>
        <end position="427"/>
    </location>
</feature>
<feature type="domain" description="Major facilitator superfamily (MFS) profile" evidence="8">
    <location>
        <begin position="13"/>
        <end position="470"/>
    </location>
</feature>
<dbReference type="InterPro" id="IPR004638">
    <property type="entry name" value="EmrB-like"/>
</dbReference>
<feature type="transmembrane region" description="Helical" evidence="7">
    <location>
        <begin position="50"/>
        <end position="67"/>
    </location>
</feature>
<dbReference type="Gene3D" id="1.20.1720.10">
    <property type="entry name" value="Multidrug resistance protein D"/>
    <property type="match status" value="1"/>
</dbReference>
<dbReference type="InterPro" id="IPR036259">
    <property type="entry name" value="MFS_trans_sf"/>
</dbReference>
<dbReference type="NCBIfam" id="TIGR00711">
    <property type="entry name" value="efflux_EmrB"/>
    <property type="match status" value="1"/>
</dbReference>
<feature type="transmembrane region" description="Helical" evidence="7">
    <location>
        <begin position="199"/>
        <end position="219"/>
    </location>
</feature>
<dbReference type="PROSITE" id="PS50850">
    <property type="entry name" value="MFS"/>
    <property type="match status" value="1"/>
</dbReference>
<feature type="transmembrane region" description="Helical" evidence="7">
    <location>
        <begin position="104"/>
        <end position="127"/>
    </location>
</feature>
<dbReference type="PROSITE" id="PS00216">
    <property type="entry name" value="SUGAR_TRANSPORT_1"/>
    <property type="match status" value="1"/>
</dbReference>
<evidence type="ECO:0000256" key="1">
    <source>
        <dbReference type="ARBA" id="ARBA00004651"/>
    </source>
</evidence>
<organism evidence="9 10">
    <name type="scientific">Frankia umida</name>
    <dbReference type="NCBI Taxonomy" id="573489"/>
    <lineage>
        <taxon>Bacteria</taxon>
        <taxon>Bacillati</taxon>
        <taxon>Actinomycetota</taxon>
        <taxon>Actinomycetes</taxon>
        <taxon>Frankiales</taxon>
        <taxon>Frankiaceae</taxon>
        <taxon>Frankia</taxon>
    </lineage>
</organism>
<evidence type="ECO:0000256" key="7">
    <source>
        <dbReference type="SAM" id="Phobius"/>
    </source>
</evidence>
<feature type="transmembrane region" description="Helical" evidence="7">
    <location>
        <begin position="165"/>
        <end position="187"/>
    </location>
</feature>
<proteinExistence type="predicted"/>
<dbReference type="PANTHER" id="PTHR42718">
    <property type="entry name" value="MAJOR FACILITATOR SUPERFAMILY MULTIDRUG TRANSPORTER MFSC"/>
    <property type="match status" value="1"/>
</dbReference>
<evidence type="ECO:0000256" key="4">
    <source>
        <dbReference type="ARBA" id="ARBA00022692"/>
    </source>
</evidence>
<name>A0ABT0K1C1_9ACTN</name>
<comment type="subcellular location">
    <subcellularLocation>
        <location evidence="1">Cell membrane</location>
        <topology evidence="1">Multi-pass membrane protein</topology>
    </subcellularLocation>
</comment>
<reference evidence="9 10" key="1">
    <citation type="submission" date="2022-04" db="EMBL/GenBank/DDBJ databases">
        <title>Genome diversity in the genus Frankia.</title>
        <authorList>
            <person name="Carlos-Shanley C."/>
            <person name="Hahn D."/>
        </authorList>
    </citation>
    <scope>NUCLEOTIDE SEQUENCE [LARGE SCALE GENOMIC DNA]</scope>
    <source>
        <strain evidence="9 10">Ag45/Mut15</strain>
    </source>
</reference>
<dbReference type="EMBL" id="JALKFT010000018">
    <property type="protein sequence ID" value="MCK9877540.1"/>
    <property type="molecule type" value="Genomic_DNA"/>
</dbReference>
<protein>
    <submittedName>
        <fullName evidence="9">MFS transporter</fullName>
    </submittedName>
</protein>
<evidence type="ECO:0000256" key="6">
    <source>
        <dbReference type="ARBA" id="ARBA00023136"/>
    </source>
</evidence>
<dbReference type="InterPro" id="IPR020846">
    <property type="entry name" value="MFS_dom"/>
</dbReference>
<accession>A0ABT0K1C1</accession>
<dbReference type="Pfam" id="PF07690">
    <property type="entry name" value="MFS_1"/>
    <property type="match status" value="1"/>
</dbReference>
<comment type="caution">
    <text evidence="9">The sequence shown here is derived from an EMBL/GenBank/DDBJ whole genome shotgun (WGS) entry which is preliminary data.</text>
</comment>
<feature type="transmembrane region" description="Helical" evidence="7">
    <location>
        <begin position="12"/>
        <end position="35"/>
    </location>
</feature>
<feature type="transmembrane region" description="Helical" evidence="7">
    <location>
        <begin position="231"/>
        <end position="250"/>
    </location>
</feature>
<feature type="transmembrane region" description="Helical" evidence="7">
    <location>
        <begin position="365"/>
        <end position="387"/>
    </location>
</feature>
<dbReference type="PANTHER" id="PTHR42718:SF46">
    <property type="entry name" value="BLR6921 PROTEIN"/>
    <property type="match status" value="1"/>
</dbReference>
<evidence type="ECO:0000313" key="9">
    <source>
        <dbReference type="EMBL" id="MCK9877540.1"/>
    </source>
</evidence>
<sequence length="484" mass="49635">MADDAPDPRRWLALSIIAVAQLMVVLDASIVNIALPHAQDALHISTANRQWMVTAYTLAFGGLLLLGGRIADYVGRKRAFIWGLIGFALASALGGLAPNAGLLFAARALQGAFAAVLAPAALSLITVTFTESKERARAFGVYGAISGGGAAIGLILGGLLTEYASWRWCLLVNVPIALVTALAAAPVVRESRTEGRASYDLPGALTVTAGLVALVYGFTVAADDGWSDARTLGLLAGAVALLVAFVVIEMRTSAPLLPLRVALERNRGGSFLASLFTGAGLFAMFLFLTFYFQQTLGYSALKTGLAFLPFSGGIIVSAGVASQLLPRVGPRLLAGGGAVLAAVGMALLLRVGLDTGYASHVLPSVLLISFGMGFSFVPLSSVALIGVDPQDAGVASALVNTTQQVGGSLGTALLNTVFATAVSGYLADHGNSRQAVAQSQIEGYTTAFTWSAVLIAIAAVVTFVMVNAGRETATAAEGTPVHVG</sequence>
<keyword evidence="10" id="KW-1185">Reference proteome</keyword>
<dbReference type="PRINTS" id="PR01036">
    <property type="entry name" value="TCRTETB"/>
</dbReference>
<keyword evidence="5 7" id="KW-1133">Transmembrane helix</keyword>
<feature type="transmembrane region" description="Helical" evidence="7">
    <location>
        <begin position="304"/>
        <end position="325"/>
    </location>
</feature>
<evidence type="ECO:0000313" key="10">
    <source>
        <dbReference type="Proteomes" id="UP001201873"/>
    </source>
</evidence>
<feature type="transmembrane region" description="Helical" evidence="7">
    <location>
        <begin position="139"/>
        <end position="159"/>
    </location>
</feature>
<evidence type="ECO:0000256" key="2">
    <source>
        <dbReference type="ARBA" id="ARBA00022448"/>
    </source>
</evidence>
<evidence type="ECO:0000259" key="8">
    <source>
        <dbReference type="PROSITE" id="PS50850"/>
    </source>
</evidence>
<gene>
    <name evidence="9" type="ORF">MXD59_17470</name>
</gene>
<feature type="transmembrane region" description="Helical" evidence="7">
    <location>
        <begin position="447"/>
        <end position="466"/>
    </location>
</feature>
<keyword evidence="6 7" id="KW-0472">Membrane</keyword>
<evidence type="ECO:0000256" key="3">
    <source>
        <dbReference type="ARBA" id="ARBA00022475"/>
    </source>
</evidence>
<keyword evidence="4 7" id="KW-0812">Transmembrane</keyword>
<dbReference type="SUPFAM" id="SSF103473">
    <property type="entry name" value="MFS general substrate transporter"/>
    <property type="match status" value="1"/>
</dbReference>
<dbReference type="Proteomes" id="UP001201873">
    <property type="component" value="Unassembled WGS sequence"/>
</dbReference>
<dbReference type="InterPro" id="IPR011701">
    <property type="entry name" value="MFS"/>
</dbReference>
<feature type="transmembrane region" description="Helical" evidence="7">
    <location>
        <begin position="332"/>
        <end position="353"/>
    </location>
</feature>
<dbReference type="InterPro" id="IPR005829">
    <property type="entry name" value="Sugar_transporter_CS"/>
</dbReference>